<evidence type="ECO:0000259" key="5">
    <source>
        <dbReference type="PROSITE" id="PS50937"/>
    </source>
</evidence>
<feature type="domain" description="HTH merR-type" evidence="5">
    <location>
        <begin position="1"/>
        <end position="43"/>
    </location>
</feature>
<dbReference type="EMBL" id="BMHP01000003">
    <property type="protein sequence ID" value="GGD80997.1"/>
    <property type="molecule type" value="Genomic_DNA"/>
</dbReference>
<keyword evidence="2" id="KW-0238">DNA-binding</keyword>
<dbReference type="PROSITE" id="PS50937">
    <property type="entry name" value="HTH_MERR_2"/>
    <property type="match status" value="1"/>
</dbReference>
<name>A0A916Z8E0_9BACL</name>
<keyword evidence="1" id="KW-0805">Transcription regulation</keyword>
<evidence type="ECO:0000313" key="7">
    <source>
        <dbReference type="Proteomes" id="UP000612456"/>
    </source>
</evidence>
<dbReference type="SUPFAM" id="SSF46955">
    <property type="entry name" value="Putative DNA-binding domain"/>
    <property type="match status" value="1"/>
</dbReference>
<evidence type="ECO:0000313" key="6">
    <source>
        <dbReference type="EMBL" id="GGD80997.1"/>
    </source>
</evidence>
<dbReference type="GO" id="GO:0003677">
    <property type="term" value="F:DNA binding"/>
    <property type="evidence" value="ECO:0007669"/>
    <property type="project" value="UniProtKB-KW"/>
</dbReference>
<evidence type="ECO:0000256" key="1">
    <source>
        <dbReference type="ARBA" id="ARBA00023015"/>
    </source>
</evidence>
<evidence type="ECO:0000256" key="4">
    <source>
        <dbReference type="SAM" id="Coils"/>
    </source>
</evidence>
<dbReference type="Proteomes" id="UP000612456">
    <property type="component" value="Unassembled WGS sequence"/>
</dbReference>
<feature type="coiled-coil region" evidence="4">
    <location>
        <begin position="58"/>
        <end position="85"/>
    </location>
</feature>
<dbReference type="InterPro" id="IPR047057">
    <property type="entry name" value="MerR_fam"/>
</dbReference>
<accession>A0A916Z8E0</accession>
<proteinExistence type="predicted"/>
<organism evidence="6 7">
    <name type="scientific">Paenibacillus nasutitermitis</name>
    <dbReference type="NCBI Taxonomy" id="1652958"/>
    <lineage>
        <taxon>Bacteria</taxon>
        <taxon>Bacillati</taxon>
        <taxon>Bacillota</taxon>
        <taxon>Bacilli</taxon>
        <taxon>Bacillales</taxon>
        <taxon>Paenibacillaceae</taxon>
        <taxon>Paenibacillus</taxon>
    </lineage>
</organism>
<dbReference type="InterPro" id="IPR000551">
    <property type="entry name" value="MerR-type_HTH_dom"/>
</dbReference>
<reference evidence="6" key="1">
    <citation type="journal article" date="2014" name="Int. J. Syst. Evol. Microbiol.">
        <title>Complete genome sequence of Corynebacterium casei LMG S-19264T (=DSM 44701T), isolated from a smear-ripened cheese.</title>
        <authorList>
            <consortium name="US DOE Joint Genome Institute (JGI-PGF)"/>
            <person name="Walter F."/>
            <person name="Albersmeier A."/>
            <person name="Kalinowski J."/>
            <person name="Ruckert C."/>
        </authorList>
    </citation>
    <scope>NUCLEOTIDE SEQUENCE</scope>
    <source>
        <strain evidence="6">CGMCC 1.15178</strain>
    </source>
</reference>
<evidence type="ECO:0000256" key="2">
    <source>
        <dbReference type="ARBA" id="ARBA00023125"/>
    </source>
</evidence>
<evidence type="ECO:0000256" key="3">
    <source>
        <dbReference type="ARBA" id="ARBA00023163"/>
    </source>
</evidence>
<dbReference type="PANTHER" id="PTHR30204:SF94">
    <property type="entry name" value="HEAVY METAL-DEPENDENT TRANSCRIPTIONAL REGULATOR HI_0293-RELATED"/>
    <property type="match status" value="1"/>
</dbReference>
<keyword evidence="7" id="KW-1185">Reference proteome</keyword>
<keyword evidence="4" id="KW-0175">Coiled coil</keyword>
<dbReference type="Gene3D" id="1.10.1660.10">
    <property type="match status" value="1"/>
</dbReference>
<dbReference type="PANTHER" id="PTHR30204">
    <property type="entry name" value="REDOX-CYCLING DRUG-SENSING TRANSCRIPTIONAL ACTIVATOR SOXR"/>
    <property type="match status" value="1"/>
</dbReference>
<comment type="caution">
    <text evidence="6">The sequence shown here is derived from an EMBL/GenBank/DDBJ whole genome shotgun (WGS) entry which is preliminary data.</text>
</comment>
<sequence length="102" mass="12111">MNPVRSENGYREYDEADVEQVRVIQLYFSLGLTVKEINDFFHCTRSEEIKRQCLPNAIDVGERKLNEIKKQIDTLRKAKSHLEDYLESWRKMLHKGDGPNER</sequence>
<reference evidence="6" key="2">
    <citation type="submission" date="2020-09" db="EMBL/GenBank/DDBJ databases">
        <authorList>
            <person name="Sun Q."/>
            <person name="Zhou Y."/>
        </authorList>
    </citation>
    <scope>NUCLEOTIDE SEQUENCE</scope>
    <source>
        <strain evidence="6">CGMCC 1.15178</strain>
    </source>
</reference>
<gene>
    <name evidence="6" type="ORF">GCM10010911_43910</name>
</gene>
<protein>
    <submittedName>
        <fullName evidence="6">Transcriptional regulator</fullName>
    </submittedName>
</protein>
<dbReference type="Pfam" id="PF13411">
    <property type="entry name" value="MerR_1"/>
    <property type="match status" value="1"/>
</dbReference>
<dbReference type="InterPro" id="IPR009061">
    <property type="entry name" value="DNA-bd_dom_put_sf"/>
</dbReference>
<dbReference type="AlphaFoldDB" id="A0A916Z8E0"/>
<keyword evidence="3" id="KW-0804">Transcription</keyword>
<dbReference type="GO" id="GO:0003700">
    <property type="term" value="F:DNA-binding transcription factor activity"/>
    <property type="evidence" value="ECO:0007669"/>
    <property type="project" value="InterPro"/>
</dbReference>